<proteinExistence type="predicted"/>
<name>A0A8A0RKG7_9FIRM</name>
<dbReference type="Gene3D" id="3.40.50.1860">
    <property type="match status" value="2"/>
</dbReference>
<dbReference type="NCBIfam" id="NF005679">
    <property type="entry name" value="PRK07475.1"/>
    <property type="match status" value="1"/>
</dbReference>
<dbReference type="InterPro" id="IPR015942">
    <property type="entry name" value="Asp/Glu/hydantoin_racemase"/>
</dbReference>
<dbReference type="InterPro" id="IPR001920">
    <property type="entry name" value="Asp/Glu_race"/>
</dbReference>
<organism evidence="1 2">
    <name type="scientific">Koleobacter methoxysyntrophicus</name>
    <dbReference type="NCBI Taxonomy" id="2751313"/>
    <lineage>
        <taxon>Bacteria</taxon>
        <taxon>Bacillati</taxon>
        <taxon>Bacillota</taxon>
        <taxon>Clostridia</taxon>
        <taxon>Koleobacterales</taxon>
        <taxon>Koleobacteraceae</taxon>
        <taxon>Koleobacter</taxon>
    </lineage>
</organism>
<dbReference type="EMBL" id="CP059066">
    <property type="protein sequence ID" value="QSQ08372.1"/>
    <property type="molecule type" value="Genomic_DNA"/>
</dbReference>
<dbReference type="Proteomes" id="UP000662904">
    <property type="component" value="Chromosome"/>
</dbReference>
<accession>A0A8A0RKG7</accession>
<evidence type="ECO:0008006" key="3">
    <source>
        <dbReference type="Google" id="ProtNLM"/>
    </source>
</evidence>
<dbReference type="RefSeq" id="WP_206708585.1">
    <property type="nucleotide sequence ID" value="NZ_CP059066.1"/>
</dbReference>
<gene>
    <name evidence="1" type="ORF">H0A61_00694</name>
</gene>
<reference evidence="1" key="1">
    <citation type="submission" date="2020-07" db="EMBL/GenBank/DDBJ databases">
        <title>Koleobacter methoxysyntrophicus gen. nov., sp. nov., a novel anaerobic bacterium isolated from deep subsurface oil field and proposal of Koleobacterales ord. nov. in the phylum Firmicutes.</title>
        <authorList>
            <person name="Sakamoto S."/>
            <person name="Tamaki H."/>
        </authorList>
    </citation>
    <scope>NUCLEOTIDE SEQUENCE</scope>
    <source>
        <strain evidence="1">NRmbB1</strain>
    </source>
</reference>
<dbReference type="KEGG" id="kme:H0A61_00694"/>
<keyword evidence="2" id="KW-1185">Reference proteome</keyword>
<evidence type="ECO:0000313" key="1">
    <source>
        <dbReference type="EMBL" id="QSQ08372.1"/>
    </source>
</evidence>
<dbReference type="GO" id="GO:0047661">
    <property type="term" value="F:amino-acid racemase activity"/>
    <property type="evidence" value="ECO:0007669"/>
    <property type="project" value="InterPro"/>
</dbReference>
<protein>
    <recommendedName>
        <fullName evidence="3">Aspartate/glutamate racemase family protein</fullName>
    </recommendedName>
</protein>
<dbReference type="Pfam" id="PF01177">
    <property type="entry name" value="Asp_Glu_race"/>
    <property type="match status" value="1"/>
</dbReference>
<evidence type="ECO:0000313" key="2">
    <source>
        <dbReference type="Proteomes" id="UP000662904"/>
    </source>
</evidence>
<dbReference type="AlphaFoldDB" id="A0A8A0RKG7"/>
<sequence>MKLKGGYTNYGEAIGILMLDTRFPRAVGDIGNALSFPFPVKYKKIKFALPERVVKEADITLLEPFIEGARELEREGVKAITTSCGFLAMFQNQLAASVNIPVFTSSLIQVPFIFKIMGSRGKVGIITASKASLTQKHFESVGIKKIPIVVTGMDDMEEFSRVFLGNEEDLDFEKCEKEMEIKSLQLIKENPDVKSIVLECTNMSPFRKRIQKVTQRPVFDIITLTKYIYMGIEFLALCN</sequence>